<organism evidence="2 3">
    <name type="scientific">Sphaerisporangium rubeum</name>
    <dbReference type="NCBI Taxonomy" id="321317"/>
    <lineage>
        <taxon>Bacteria</taxon>
        <taxon>Bacillati</taxon>
        <taxon>Actinomycetota</taxon>
        <taxon>Actinomycetes</taxon>
        <taxon>Streptosporangiales</taxon>
        <taxon>Streptosporangiaceae</taxon>
        <taxon>Sphaerisporangium</taxon>
    </lineage>
</organism>
<evidence type="ECO:0000313" key="3">
    <source>
        <dbReference type="Proteomes" id="UP000555564"/>
    </source>
</evidence>
<dbReference type="Proteomes" id="UP000555564">
    <property type="component" value="Unassembled WGS sequence"/>
</dbReference>
<dbReference type="Pfam" id="PF03235">
    <property type="entry name" value="GmrSD_N"/>
    <property type="match status" value="1"/>
</dbReference>
<feature type="domain" description="GmrSD restriction endonucleases N-terminal" evidence="1">
    <location>
        <begin position="23"/>
        <end position="118"/>
    </location>
</feature>
<dbReference type="AlphaFoldDB" id="A0A7X0IAI7"/>
<evidence type="ECO:0000259" key="1">
    <source>
        <dbReference type="Pfam" id="PF03235"/>
    </source>
</evidence>
<comment type="caution">
    <text evidence="2">The sequence shown here is derived from an EMBL/GenBank/DDBJ whole genome shotgun (WGS) entry which is preliminary data.</text>
</comment>
<dbReference type="PANTHER" id="PTHR37292">
    <property type="entry name" value="VNG6097C"/>
    <property type="match status" value="1"/>
</dbReference>
<protein>
    <recommendedName>
        <fullName evidence="1">GmrSD restriction endonucleases N-terminal domain-containing protein</fullName>
    </recommendedName>
</protein>
<dbReference type="PANTHER" id="PTHR37292:SF2">
    <property type="entry name" value="DUF262 DOMAIN-CONTAINING PROTEIN"/>
    <property type="match status" value="1"/>
</dbReference>
<reference evidence="2 3" key="1">
    <citation type="submission" date="2020-08" db="EMBL/GenBank/DDBJ databases">
        <title>Sequencing the genomes of 1000 actinobacteria strains.</title>
        <authorList>
            <person name="Klenk H.-P."/>
        </authorList>
    </citation>
    <scope>NUCLEOTIDE SEQUENCE [LARGE SCALE GENOMIC DNA]</scope>
    <source>
        <strain evidence="2 3">DSM 44936</strain>
    </source>
</reference>
<gene>
    <name evidence="2" type="ORF">BJ992_000919</name>
</gene>
<dbReference type="EMBL" id="JACHIU010000001">
    <property type="protein sequence ID" value="MBB6471488.1"/>
    <property type="molecule type" value="Genomic_DNA"/>
</dbReference>
<proteinExistence type="predicted"/>
<keyword evidence="3" id="KW-1185">Reference proteome</keyword>
<dbReference type="InterPro" id="IPR004919">
    <property type="entry name" value="GmrSD_N"/>
</dbReference>
<evidence type="ECO:0000313" key="2">
    <source>
        <dbReference type="EMBL" id="MBB6471488.1"/>
    </source>
</evidence>
<sequence length="531" mass="59162">MAAVNRPEVESVALTDLVGLAVSGRIRLPSFERFYPWPEGNVALLFDSMFRGYPIGNLLVWRRPAPAETFYIGPLRVHAQAVGDAFWVVEGRQRIISLVGALTAGEETVDPRFRIYFDLDRVEFVSVPRQQPDDDLLPMSLVLDDERTNAWFRARRHLSDEKVSLADEVVAAVRGYKVPTYIFSGEDDRALRDILDRMYTFESELDLGRVFEALEPISDQKPTDLRSLRESVRTFGFGEFPEEILARSLMAIRGGRVDRRLHDEFHDDADRQDAFARTGKALGHTVDYLRDVAGIPHFRLVPNPLIIPVLANFVTAFGPPEGRAAEILRRWIWRGAVLGVAPDGDTARLRQCVAAVHTDPLDSAERLLKLLPAGGPWRPDISQTRLDRAQGKVNILGLLSQVPRSLDPRGSGEPIDTARLLETGDVLVPILDDVSTLGAGIANRLVQSTGKSDSVAESLLRRDLDARVLASHCLDDEAIALLRAGQSIAFLERRAIKVEMTIFHHVQSRALFGFPDGPDVTALFDEDDELD</sequence>
<dbReference type="RefSeq" id="WP_184978686.1">
    <property type="nucleotide sequence ID" value="NZ_BAAALO010000057.1"/>
</dbReference>
<accession>A0A7X0IAI7</accession>
<name>A0A7X0IAI7_9ACTN</name>